<dbReference type="GO" id="GO:0047527">
    <property type="term" value="F:2,3-dihydroxybenzoate-serine ligase activity"/>
    <property type="evidence" value="ECO:0007669"/>
    <property type="project" value="TreeGrafter"/>
</dbReference>
<dbReference type="GO" id="GO:0043041">
    <property type="term" value="P:amino acid activation for nonribosomal peptide biosynthetic process"/>
    <property type="evidence" value="ECO:0007669"/>
    <property type="project" value="TreeGrafter"/>
</dbReference>
<evidence type="ECO:0000313" key="4">
    <source>
        <dbReference type="EMBL" id="MET4725159.1"/>
    </source>
</evidence>
<dbReference type="Gene3D" id="3.30.559.30">
    <property type="entry name" value="Nonribosomal peptide synthetase, condensation domain"/>
    <property type="match status" value="1"/>
</dbReference>
<reference evidence="4 6" key="2">
    <citation type="submission" date="2024-06" db="EMBL/GenBank/DDBJ databases">
        <title>Genomic Encyclopedia of Type Strains, Phase V (KMG-V): Genome sequencing to study the core and pangenomes of soil and plant-associated prokaryotes.</title>
        <authorList>
            <person name="Whitman W."/>
        </authorList>
    </citation>
    <scope>NUCLEOTIDE SEQUENCE [LARGE SCALE GENOMIC DNA]</scope>
    <source>
        <strain evidence="4 6">USDA 160</strain>
    </source>
</reference>
<dbReference type="GO" id="GO:0009366">
    <property type="term" value="C:enterobactin synthetase complex"/>
    <property type="evidence" value="ECO:0007669"/>
    <property type="project" value="TreeGrafter"/>
</dbReference>
<proteinExistence type="predicted"/>
<dbReference type="GO" id="GO:0031177">
    <property type="term" value="F:phosphopantetheine binding"/>
    <property type="evidence" value="ECO:0007669"/>
    <property type="project" value="TreeGrafter"/>
</dbReference>
<keyword evidence="6" id="KW-1185">Reference proteome</keyword>
<dbReference type="InterPro" id="IPR023213">
    <property type="entry name" value="CAT-like_dom_sf"/>
</dbReference>
<protein>
    <recommendedName>
        <fullName evidence="2">Condensation domain-containing protein</fullName>
    </recommendedName>
</protein>
<dbReference type="PANTHER" id="PTHR45527:SF1">
    <property type="entry name" value="FATTY ACID SYNTHASE"/>
    <property type="match status" value="1"/>
</dbReference>
<dbReference type="Proteomes" id="UP001549291">
    <property type="component" value="Unassembled WGS sequence"/>
</dbReference>
<dbReference type="EMBL" id="JBEPTQ010000002">
    <property type="protein sequence ID" value="MET4725159.1"/>
    <property type="molecule type" value="Genomic_DNA"/>
</dbReference>
<sequence>MRMSDEEHVFLLTQHHIVSDGGRLGVLVHELSRLYRAFEAGQDDPLPPLAIQYPDYAAWQRQWLSGNGCRSRRSIGATPCQARPVLSCRRTVRGRPSSRLPGASVPVVIDADLTRDLKRLSRQHGTTLFLTVLAGWAAVLSRLSGQDDPPHPLPTELSGPAFHAPEAD</sequence>
<evidence type="ECO:0000313" key="6">
    <source>
        <dbReference type="Proteomes" id="UP001549291"/>
    </source>
</evidence>
<dbReference type="GO" id="GO:0009239">
    <property type="term" value="P:enterobactin biosynthetic process"/>
    <property type="evidence" value="ECO:0007669"/>
    <property type="project" value="TreeGrafter"/>
</dbReference>
<evidence type="ECO:0000259" key="2">
    <source>
        <dbReference type="Pfam" id="PF00668"/>
    </source>
</evidence>
<dbReference type="EMBL" id="CP017637">
    <property type="protein sequence ID" value="APG15328.1"/>
    <property type="molecule type" value="Genomic_DNA"/>
</dbReference>
<name>A0A1L3FPZ0_BRAJP</name>
<dbReference type="Gene3D" id="3.30.559.10">
    <property type="entry name" value="Chloramphenicol acetyltransferase-like domain"/>
    <property type="match status" value="1"/>
</dbReference>
<dbReference type="Proteomes" id="UP000181962">
    <property type="component" value="Chromosome"/>
</dbReference>
<feature type="domain" description="Condensation" evidence="2">
    <location>
        <begin position="2"/>
        <end position="148"/>
    </location>
</feature>
<evidence type="ECO:0000256" key="1">
    <source>
        <dbReference type="SAM" id="MobiDB-lite"/>
    </source>
</evidence>
<evidence type="ECO:0000313" key="5">
    <source>
        <dbReference type="Proteomes" id="UP000181962"/>
    </source>
</evidence>
<reference evidence="3 5" key="1">
    <citation type="submission" date="2016-11" db="EMBL/GenBank/DDBJ databases">
        <title>Complete Genome Sequence of Bradyrhizobium sp. strain J5, an isolated from soybean nodule in Hokkaido.</title>
        <authorList>
            <person name="Kanehara K."/>
        </authorList>
    </citation>
    <scope>NUCLEOTIDE SEQUENCE [LARGE SCALE GENOMIC DNA]</scope>
    <source>
        <strain evidence="3 5">J5</strain>
    </source>
</reference>
<dbReference type="AlphaFoldDB" id="A0A1L3FPZ0"/>
<evidence type="ECO:0000313" key="3">
    <source>
        <dbReference type="EMBL" id="APG15328.1"/>
    </source>
</evidence>
<dbReference type="InterPro" id="IPR001242">
    <property type="entry name" value="Condensation_dom"/>
</dbReference>
<organism evidence="3 5">
    <name type="scientific">Bradyrhizobium japonicum</name>
    <dbReference type="NCBI Taxonomy" id="375"/>
    <lineage>
        <taxon>Bacteria</taxon>
        <taxon>Pseudomonadati</taxon>
        <taxon>Pseudomonadota</taxon>
        <taxon>Alphaproteobacteria</taxon>
        <taxon>Hyphomicrobiales</taxon>
        <taxon>Nitrobacteraceae</taxon>
        <taxon>Bradyrhizobium</taxon>
    </lineage>
</organism>
<accession>A0A1L3FPZ0</accession>
<gene>
    <name evidence="4" type="ORF">ABIF63_009265</name>
    <name evidence="3" type="ORF">BKD09_44250</name>
</gene>
<dbReference type="PANTHER" id="PTHR45527">
    <property type="entry name" value="NONRIBOSOMAL PEPTIDE SYNTHETASE"/>
    <property type="match status" value="1"/>
</dbReference>
<dbReference type="GO" id="GO:0005829">
    <property type="term" value="C:cytosol"/>
    <property type="evidence" value="ECO:0007669"/>
    <property type="project" value="TreeGrafter"/>
</dbReference>
<dbReference type="Pfam" id="PF00668">
    <property type="entry name" value="Condensation"/>
    <property type="match status" value="1"/>
</dbReference>
<feature type="region of interest" description="Disordered" evidence="1">
    <location>
        <begin position="147"/>
        <end position="168"/>
    </location>
</feature>
<dbReference type="SUPFAM" id="SSF52777">
    <property type="entry name" value="CoA-dependent acyltransferases"/>
    <property type="match status" value="2"/>
</dbReference>